<keyword evidence="4" id="KW-0378">Hydrolase</keyword>
<organism evidence="6">
    <name type="scientific">Salvia splendens</name>
    <name type="common">Scarlet sage</name>
    <dbReference type="NCBI Taxonomy" id="180675"/>
    <lineage>
        <taxon>Eukaryota</taxon>
        <taxon>Viridiplantae</taxon>
        <taxon>Streptophyta</taxon>
        <taxon>Embryophyta</taxon>
        <taxon>Tracheophyta</taxon>
        <taxon>Spermatophyta</taxon>
        <taxon>Magnoliopsida</taxon>
        <taxon>eudicotyledons</taxon>
        <taxon>Gunneridae</taxon>
        <taxon>Pentapetalae</taxon>
        <taxon>asterids</taxon>
        <taxon>lamiids</taxon>
        <taxon>Lamiales</taxon>
        <taxon>Lamiaceae</taxon>
        <taxon>Nepetoideae</taxon>
        <taxon>Mentheae</taxon>
        <taxon>Salviinae</taxon>
        <taxon>Salvia</taxon>
        <taxon>Salvia subgen. Calosphace</taxon>
        <taxon>core Calosphace</taxon>
    </lineage>
</organism>
<name>A0A8X8YVK6_SALSN</name>
<evidence type="ECO:0000256" key="3">
    <source>
        <dbReference type="ARBA" id="ARBA00022670"/>
    </source>
</evidence>
<dbReference type="InterPro" id="IPR001563">
    <property type="entry name" value="Peptidase_S10"/>
</dbReference>
<keyword evidence="2" id="KW-0121">Carboxypeptidase</keyword>
<dbReference type="SUPFAM" id="SSF53474">
    <property type="entry name" value="alpha/beta-Hydrolases"/>
    <property type="match status" value="1"/>
</dbReference>
<reference evidence="6" key="1">
    <citation type="submission" date="2018-01" db="EMBL/GenBank/DDBJ databases">
        <authorList>
            <person name="Mao J.F."/>
        </authorList>
    </citation>
    <scope>NUCLEOTIDE SEQUENCE</scope>
    <source>
        <strain evidence="6">Huo1</strain>
        <tissue evidence="6">Leaf</tissue>
    </source>
</reference>
<dbReference type="InterPro" id="IPR029058">
    <property type="entry name" value="AB_hydrolase_fold"/>
</dbReference>
<keyword evidence="5" id="KW-0325">Glycoprotein</keyword>
<dbReference type="Proteomes" id="UP000298416">
    <property type="component" value="Unassembled WGS sequence"/>
</dbReference>
<dbReference type="GO" id="GO:0004185">
    <property type="term" value="F:serine-type carboxypeptidase activity"/>
    <property type="evidence" value="ECO:0007669"/>
    <property type="project" value="InterPro"/>
</dbReference>
<evidence type="ECO:0000256" key="4">
    <source>
        <dbReference type="ARBA" id="ARBA00022801"/>
    </source>
</evidence>
<dbReference type="Gene3D" id="3.40.50.11320">
    <property type="match status" value="1"/>
</dbReference>
<accession>A0A8X8YVK6</accession>
<dbReference type="GO" id="GO:0006508">
    <property type="term" value="P:proteolysis"/>
    <property type="evidence" value="ECO:0007669"/>
    <property type="project" value="UniProtKB-KW"/>
</dbReference>
<dbReference type="PROSITE" id="PS00560">
    <property type="entry name" value="CARBOXYPEPT_SER_HIS"/>
    <property type="match status" value="1"/>
</dbReference>
<comment type="caution">
    <text evidence="6">The sequence shown here is derived from an EMBL/GenBank/DDBJ whole genome shotgun (WGS) entry which is preliminary data.</text>
</comment>
<evidence type="ECO:0000313" key="7">
    <source>
        <dbReference type="Proteomes" id="UP000298416"/>
    </source>
</evidence>
<evidence type="ECO:0000256" key="5">
    <source>
        <dbReference type="ARBA" id="ARBA00023180"/>
    </source>
</evidence>
<gene>
    <name evidence="6" type="ORF">SASPL_101831</name>
</gene>
<reference evidence="6" key="2">
    <citation type="submission" date="2020-08" db="EMBL/GenBank/DDBJ databases">
        <title>Plant Genome Project.</title>
        <authorList>
            <person name="Zhang R.-G."/>
        </authorList>
    </citation>
    <scope>NUCLEOTIDE SEQUENCE</scope>
    <source>
        <strain evidence="6">Huo1</strain>
        <tissue evidence="6">Leaf</tissue>
    </source>
</reference>
<dbReference type="AlphaFoldDB" id="A0A8X8YVK6"/>
<dbReference type="InterPro" id="IPR033124">
    <property type="entry name" value="Ser_caboxypep_his_AS"/>
</dbReference>
<evidence type="ECO:0000313" key="6">
    <source>
        <dbReference type="EMBL" id="KAG6436925.1"/>
    </source>
</evidence>
<sequence>MDPCTDDYVEAYLNRPQVQKALHANLTNIPYAWQLCRYALDRTSSSQGTYGEWAPNLVVQNTIKDMKLPIKSSWRAWYVGGEVGGYTQVYEGELTFATIRGAGHEVPSYQPARALSLISSFLAGIQLPYSSTD</sequence>
<dbReference type="GO" id="GO:0005773">
    <property type="term" value="C:vacuole"/>
    <property type="evidence" value="ECO:0007669"/>
    <property type="project" value="TreeGrafter"/>
</dbReference>
<dbReference type="EMBL" id="PNBA02000001">
    <property type="protein sequence ID" value="KAG6436925.1"/>
    <property type="molecule type" value="Genomic_DNA"/>
</dbReference>
<comment type="similarity">
    <text evidence="1">Belongs to the peptidase S10 family.</text>
</comment>
<dbReference type="PANTHER" id="PTHR11802:SF470">
    <property type="entry name" value="CARBOXYPEPTIDASE"/>
    <property type="match status" value="1"/>
</dbReference>
<protein>
    <submittedName>
        <fullName evidence="6">Uncharacterized protein</fullName>
    </submittedName>
</protein>
<dbReference type="PANTHER" id="PTHR11802">
    <property type="entry name" value="SERINE PROTEASE FAMILY S10 SERINE CARBOXYPEPTIDASE"/>
    <property type="match status" value="1"/>
</dbReference>
<evidence type="ECO:0000256" key="1">
    <source>
        <dbReference type="ARBA" id="ARBA00009431"/>
    </source>
</evidence>
<proteinExistence type="inferred from homology"/>
<evidence type="ECO:0000256" key="2">
    <source>
        <dbReference type="ARBA" id="ARBA00022645"/>
    </source>
</evidence>
<keyword evidence="7" id="KW-1185">Reference proteome</keyword>
<keyword evidence="3" id="KW-0645">Protease</keyword>
<dbReference type="Gene3D" id="6.10.250.940">
    <property type="match status" value="1"/>
</dbReference>
<dbReference type="Pfam" id="PF00450">
    <property type="entry name" value="Peptidase_S10"/>
    <property type="match status" value="2"/>
</dbReference>